<feature type="repeat" description="ANK" evidence="3">
    <location>
        <begin position="312"/>
        <end position="345"/>
    </location>
</feature>
<dbReference type="PROSITE" id="PS50088">
    <property type="entry name" value="ANK_REPEAT"/>
    <property type="match status" value="8"/>
</dbReference>
<evidence type="ECO:0000259" key="4">
    <source>
        <dbReference type="PROSITE" id="PS50097"/>
    </source>
</evidence>
<organism evidence="5 6">
    <name type="scientific">Anaeramoeba ignava</name>
    <name type="common">Anaerobic marine amoeba</name>
    <dbReference type="NCBI Taxonomy" id="1746090"/>
    <lineage>
        <taxon>Eukaryota</taxon>
        <taxon>Metamonada</taxon>
        <taxon>Anaeramoebidae</taxon>
        <taxon>Anaeramoeba</taxon>
    </lineage>
</organism>
<dbReference type="SUPFAM" id="SSF48403">
    <property type="entry name" value="Ankyrin repeat"/>
    <property type="match status" value="1"/>
</dbReference>
<dbReference type="Pfam" id="PF12796">
    <property type="entry name" value="Ank_2"/>
    <property type="match status" value="3"/>
</dbReference>
<protein>
    <submittedName>
        <fullName evidence="5">Ankyrin repeat protein</fullName>
    </submittedName>
</protein>
<feature type="repeat" description="ANK" evidence="3">
    <location>
        <begin position="209"/>
        <end position="243"/>
    </location>
</feature>
<feature type="repeat" description="ANK" evidence="3">
    <location>
        <begin position="244"/>
        <end position="277"/>
    </location>
</feature>
<proteinExistence type="predicted"/>
<dbReference type="PROSITE" id="PS50097">
    <property type="entry name" value="BTB"/>
    <property type="match status" value="1"/>
</dbReference>
<evidence type="ECO:0000256" key="3">
    <source>
        <dbReference type="PROSITE-ProRule" id="PRU00023"/>
    </source>
</evidence>
<comment type="caution">
    <text evidence="5">The sequence shown here is derived from an EMBL/GenBank/DDBJ whole genome shotgun (WGS) entry which is preliminary data.</text>
</comment>
<feature type="repeat" description="ANK" evidence="3">
    <location>
        <begin position="278"/>
        <end position="311"/>
    </location>
</feature>
<dbReference type="SUPFAM" id="SSF54695">
    <property type="entry name" value="POZ domain"/>
    <property type="match status" value="2"/>
</dbReference>
<keyword evidence="6" id="KW-1185">Reference proteome</keyword>
<dbReference type="SMART" id="SM00248">
    <property type="entry name" value="ANK"/>
    <property type="match status" value="10"/>
</dbReference>
<dbReference type="PANTHER" id="PTHR24198">
    <property type="entry name" value="ANKYRIN REPEAT AND PROTEIN KINASE DOMAIN-CONTAINING PROTEIN"/>
    <property type="match status" value="1"/>
</dbReference>
<keyword evidence="2 3" id="KW-0040">ANK repeat</keyword>
<dbReference type="Pfam" id="PF00651">
    <property type="entry name" value="BTB"/>
    <property type="match status" value="1"/>
</dbReference>
<dbReference type="AlphaFoldDB" id="A0A9Q0LB94"/>
<sequence>MTETIKEIQELIKKNKTHDLKKKLDKYKEIDTNEILHFAVQQEEIDKKTVKTIISAGANVNFPDKKNITPLHHACKNRKGDHLIEILLESGAKAQVGDSFNSTPLHYLCTNQPSLENVKLLLKSKAHADSQNINNLAPLHLACQYNAGVKVIKHLISLYPKQNFQSTINQSTTSNSTPLHFACSADPPDIDVIKYLTSKGANLHSVNSDGKTPFSILCEKADLNSKLLKVLISSGANINVKDSQSNTPLHSLCIKGAPQKVIQLLLDSGVDVNVKNSFGNSPLHEACVHFIRKDVIQSLIDSGANVKLKNNFFETPLHLACRFGASFDVVKLLVDSNAPLNYIDKSFSTPLHEACKRENYEDVIKYLIAAKGDLNYRDLKRPIDYTDSQEIHKWFLYYNSLSQDFLTLLETKTFTDTEVICKNGKIPAHKLILKLRTNDNLFKLHEMAKITPLNEMEVFLKFLYSGLIDDRNYEKNSQIVKQLSNKLGYDYRTKKGQRGLLRDLKKLYLDDKSKDFVISSNSKEIKVHKIILIARSQLFKSIFEQAKNDQKVEDKSKKSFEVVQALIHFLYLDAFESDLSTKALSELTDAHLYYKLNQNSWFPFALQVLKESKN</sequence>
<dbReference type="Proteomes" id="UP001149090">
    <property type="component" value="Unassembled WGS sequence"/>
</dbReference>
<evidence type="ECO:0000256" key="2">
    <source>
        <dbReference type="ARBA" id="ARBA00023043"/>
    </source>
</evidence>
<dbReference type="Pfam" id="PF00023">
    <property type="entry name" value="Ank"/>
    <property type="match status" value="1"/>
</dbReference>
<accession>A0A9Q0LB94</accession>
<dbReference type="CDD" id="cd18186">
    <property type="entry name" value="BTB_POZ_ZBTB_KLHL-like"/>
    <property type="match status" value="2"/>
</dbReference>
<dbReference type="PANTHER" id="PTHR24198:SF165">
    <property type="entry name" value="ANKYRIN REPEAT-CONTAINING PROTEIN-RELATED"/>
    <property type="match status" value="1"/>
</dbReference>
<keyword evidence="1" id="KW-0677">Repeat</keyword>
<evidence type="ECO:0000313" key="5">
    <source>
        <dbReference type="EMBL" id="KAJ5069543.1"/>
    </source>
</evidence>
<evidence type="ECO:0000256" key="1">
    <source>
        <dbReference type="ARBA" id="ARBA00022737"/>
    </source>
</evidence>
<dbReference type="PROSITE" id="PS50297">
    <property type="entry name" value="ANK_REP_REGION"/>
    <property type="match status" value="8"/>
</dbReference>
<feature type="repeat" description="ANK" evidence="3">
    <location>
        <begin position="31"/>
        <end position="65"/>
    </location>
</feature>
<dbReference type="InterPro" id="IPR000210">
    <property type="entry name" value="BTB/POZ_dom"/>
</dbReference>
<dbReference type="InterPro" id="IPR002110">
    <property type="entry name" value="Ankyrin_rpt"/>
</dbReference>
<feature type="domain" description="BTB" evidence="4">
    <location>
        <begin position="514"/>
        <end position="571"/>
    </location>
</feature>
<dbReference type="InterPro" id="IPR011333">
    <property type="entry name" value="SKP1/BTB/POZ_sf"/>
</dbReference>
<dbReference type="InterPro" id="IPR036770">
    <property type="entry name" value="Ankyrin_rpt-contain_sf"/>
</dbReference>
<dbReference type="OrthoDB" id="9995210at2759"/>
<evidence type="ECO:0000313" key="6">
    <source>
        <dbReference type="Proteomes" id="UP001149090"/>
    </source>
</evidence>
<feature type="repeat" description="ANK" evidence="3">
    <location>
        <begin position="66"/>
        <end position="99"/>
    </location>
</feature>
<name>A0A9Q0LB94_ANAIG</name>
<reference evidence="5" key="1">
    <citation type="submission" date="2022-10" db="EMBL/GenBank/DDBJ databases">
        <title>Novel sulphate-reducing endosymbionts in the free-living metamonad Anaeramoeba.</title>
        <authorList>
            <person name="Jerlstrom-Hultqvist J."/>
            <person name="Cepicka I."/>
            <person name="Gallot-Lavallee L."/>
            <person name="Salas-Leiva D."/>
            <person name="Curtis B.A."/>
            <person name="Zahonova K."/>
            <person name="Pipaliya S."/>
            <person name="Dacks J."/>
            <person name="Roger A.J."/>
        </authorList>
    </citation>
    <scope>NUCLEOTIDE SEQUENCE</scope>
    <source>
        <strain evidence="5">BMAN</strain>
    </source>
</reference>
<dbReference type="Gene3D" id="3.30.710.10">
    <property type="entry name" value="Potassium Channel Kv1.1, Chain A"/>
    <property type="match status" value="2"/>
</dbReference>
<dbReference type="EMBL" id="JAPDFW010000103">
    <property type="protein sequence ID" value="KAJ5069543.1"/>
    <property type="molecule type" value="Genomic_DNA"/>
</dbReference>
<feature type="repeat" description="ANK" evidence="3">
    <location>
        <begin position="346"/>
        <end position="379"/>
    </location>
</feature>
<feature type="repeat" description="ANK" evidence="3">
    <location>
        <begin position="174"/>
        <end position="208"/>
    </location>
</feature>
<dbReference type="Gene3D" id="1.25.40.20">
    <property type="entry name" value="Ankyrin repeat-containing domain"/>
    <property type="match status" value="3"/>
</dbReference>
<gene>
    <name evidence="5" type="ORF">M0811_02113</name>
</gene>